<dbReference type="AlphaFoldDB" id="A0A914YI27"/>
<sequence length="217" mass="24870">MDIFILLIISTVILTLVLIYEILYRIFNRGRGIYPLSFTLNQTTDKNGSAEGGSNSGTILPTSSAQSSAEQQQQQSQPYDVTECPSTEDPKLESKFFEPNWKNIGIEYGELRENDTKICLPLPGRIHDERLKLLRAHYATQVVPGILETGHIDGGIYYRDGKNPKYIYDGDEYDSKEEAQLAVHYDRQFVIKEWYEQTHKNDMAYFVSVNLLKYNQG</sequence>
<evidence type="ECO:0000256" key="2">
    <source>
        <dbReference type="SAM" id="Phobius"/>
    </source>
</evidence>
<dbReference type="WBParaSite" id="PSU_v2.g19137.t1">
    <property type="protein sequence ID" value="PSU_v2.g19137.t1"/>
    <property type="gene ID" value="PSU_v2.g19137"/>
</dbReference>
<reference evidence="4" key="1">
    <citation type="submission" date="2022-11" db="UniProtKB">
        <authorList>
            <consortium name="WormBaseParasite"/>
        </authorList>
    </citation>
    <scope>IDENTIFICATION</scope>
</reference>
<name>A0A914YI27_9BILA</name>
<feature type="compositionally biased region" description="Low complexity" evidence="1">
    <location>
        <begin position="63"/>
        <end position="77"/>
    </location>
</feature>
<organism evidence="3 4">
    <name type="scientific">Panagrolaimus superbus</name>
    <dbReference type="NCBI Taxonomy" id="310955"/>
    <lineage>
        <taxon>Eukaryota</taxon>
        <taxon>Metazoa</taxon>
        <taxon>Ecdysozoa</taxon>
        <taxon>Nematoda</taxon>
        <taxon>Chromadorea</taxon>
        <taxon>Rhabditida</taxon>
        <taxon>Tylenchina</taxon>
        <taxon>Panagrolaimomorpha</taxon>
        <taxon>Panagrolaimoidea</taxon>
        <taxon>Panagrolaimidae</taxon>
        <taxon>Panagrolaimus</taxon>
    </lineage>
</organism>
<feature type="transmembrane region" description="Helical" evidence="2">
    <location>
        <begin position="6"/>
        <end position="27"/>
    </location>
</feature>
<evidence type="ECO:0000313" key="4">
    <source>
        <dbReference type="WBParaSite" id="PSU_v2.g19137.t1"/>
    </source>
</evidence>
<feature type="region of interest" description="Disordered" evidence="1">
    <location>
        <begin position="46"/>
        <end position="93"/>
    </location>
</feature>
<keyword evidence="2" id="KW-0812">Transmembrane</keyword>
<proteinExistence type="predicted"/>
<protein>
    <submittedName>
        <fullName evidence="4">Uncharacterized protein</fullName>
    </submittedName>
</protein>
<evidence type="ECO:0000313" key="3">
    <source>
        <dbReference type="Proteomes" id="UP000887577"/>
    </source>
</evidence>
<keyword evidence="2" id="KW-1133">Transmembrane helix</keyword>
<dbReference type="Proteomes" id="UP000887577">
    <property type="component" value="Unplaced"/>
</dbReference>
<evidence type="ECO:0000256" key="1">
    <source>
        <dbReference type="SAM" id="MobiDB-lite"/>
    </source>
</evidence>
<accession>A0A914YI27</accession>
<keyword evidence="2" id="KW-0472">Membrane</keyword>
<keyword evidence="3" id="KW-1185">Reference proteome</keyword>